<evidence type="ECO:0000259" key="7">
    <source>
        <dbReference type="PROSITE" id="PS50885"/>
    </source>
</evidence>
<protein>
    <submittedName>
        <fullName evidence="8">Methyl-accepting chemotaxis protein 4</fullName>
    </submittedName>
</protein>
<keyword evidence="1 3" id="KW-0807">Transducer</keyword>
<evidence type="ECO:0000256" key="5">
    <source>
        <dbReference type="SAM" id="Phobius"/>
    </source>
</evidence>
<feature type="transmembrane region" description="Helical" evidence="5">
    <location>
        <begin position="357"/>
        <end position="378"/>
    </location>
</feature>
<dbReference type="PANTHER" id="PTHR32089:SF112">
    <property type="entry name" value="LYSOZYME-LIKE PROTEIN-RELATED"/>
    <property type="match status" value="1"/>
</dbReference>
<dbReference type="EMBL" id="UGSK01000002">
    <property type="protein sequence ID" value="SUC82734.1"/>
    <property type="molecule type" value="Genomic_DNA"/>
</dbReference>
<dbReference type="InterPro" id="IPR004090">
    <property type="entry name" value="Chemotax_Me-accpt_rcpt"/>
</dbReference>
<dbReference type="Pfam" id="PF00015">
    <property type="entry name" value="MCPsignal"/>
    <property type="match status" value="1"/>
</dbReference>
<reference evidence="8 9" key="1">
    <citation type="submission" date="2018-06" db="EMBL/GenBank/DDBJ databases">
        <authorList>
            <consortium name="Pathogen Informatics"/>
            <person name="Doyle S."/>
        </authorList>
    </citation>
    <scope>NUCLEOTIDE SEQUENCE [LARGE SCALE GENOMIC DNA]</scope>
    <source>
        <strain evidence="8 9">NCTC13350</strain>
    </source>
</reference>
<dbReference type="CDD" id="cd12913">
    <property type="entry name" value="PDC1_MCP_like"/>
    <property type="match status" value="1"/>
</dbReference>
<dbReference type="SMART" id="SM00283">
    <property type="entry name" value="MA"/>
    <property type="match status" value="1"/>
</dbReference>
<evidence type="ECO:0000313" key="9">
    <source>
        <dbReference type="Proteomes" id="UP000255000"/>
    </source>
</evidence>
<dbReference type="Proteomes" id="UP000255000">
    <property type="component" value="Unassembled WGS sequence"/>
</dbReference>
<gene>
    <name evidence="8" type="primary">mcp4_19</name>
    <name evidence="8" type="ORF">NCTC13350_04227</name>
</gene>
<dbReference type="InterPro" id="IPR003660">
    <property type="entry name" value="HAMP_dom"/>
</dbReference>
<dbReference type="Gene3D" id="1.10.287.950">
    <property type="entry name" value="Methyl-accepting chemotaxis protein"/>
    <property type="match status" value="1"/>
</dbReference>
<evidence type="ECO:0000256" key="2">
    <source>
        <dbReference type="ARBA" id="ARBA00029447"/>
    </source>
</evidence>
<dbReference type="AlphaFoldDB" id="A0A379HJQ4"/>
<dbReference type="Gene3D" id="3.30.450.20">
    <property type="entry name" value="PAS domain"/>
    <property type="match status" value="2"/>
</dbReference>
<evidence type="ECO:0000313" key="8">
    <source>
        <dbReference type="EMBL" id="SUC82734.1"/>
    </source>
</evidence>
<dbReference type="PANTHER" id="PTHR32089">
    <property type="entry name" value="METHYL-ACCEPTING CHEMOTAXIS PROTEIN MCPB"/>
    <property type="match status" value="1"/>
</dbReference>
<evidence type="ECO:0000256" key="3">
    <source>
        <dbReference type="PROSITE-ProRule" id="PRU00284"/>
    </source>
</evidence>
<feature type="domain" description="Methyl-accepting transducer" evidence="6">
    <location>
        <begin position="467"/>
        <end position="696"/>
    </location>
</feature>
<dbReference type="PRINTS" id="PR00260">
    <property type="entry name" value="CHEMTRNSDUCR"/>
</dbReference>
<dbReference type="PROSITE" id="PS50111">
    <property type="entry name" value="CHEMOTAXIS_TRANSDUC_2"/>
    <property type="match status" value="1"/>
</dbReference>
<organism evidence="8 9">
    <name type="scientific">Pannonibacter phragmitetus</name>
    <dbReference type="NCBI Taxonomy" id="121719"/>
    <lineage>
        <taxon>Bacteria</taxon>
        <taxon>Pseudomonadati</taxon>
        <taxon>Pseudomonadota</taxon>
        <taxon>Alphaproteobacteria</taxon>
        <taxon>Hyphomicrobiales</taxon>
        <taxon>Stappiaceae</taxon>
        <taxon>Pannonibacter</taxon>
    </lineage>
</organism>
<comment type="similarity">
    <text evidence="2">Belongs to the methyl-accepting chemotaxis (MCP) protein family.</text>
</comment>
<proteinExistence type="inferred from homology"/>
<dbReference type="Pfam" id="PF00672">
    <property type="entry name" value="HAMP"/>
    <property type="match status" value="1"/>
</dbReference>
<evidence type="ECO:0000256" key="4">
    <source>
        <dbReference type="SAM" id="MobiDB-lite"/>
    </source>
</evidence>
<feature type="region of interest" description="Disordered" evidence="4">
    <location>
        <begin position="661"/>
        <end position="680"/>
    </location>
</feature>
<dbReference type="GO" id="GO:0004888">
    <property type="term" value="F:transmembrane signaling receptor activity"/>
    <property type="evidence" value="ECO:0007669"/>
    <property type="project" value="InterPro"/>
</dbReference>
<dbReference type="PROSITE" id="PS50885">
    <property type="entry name" value="HAMP"/>
    <property type="match status" value="1"/>
</dbReference>
<dbReference type="InterPro" id="IPR004089">
    <property type="entry name" value="MCPsignal_dom"/>
</dbReference>
<keyword evidence="5" id="KW-1133">Transmembrane helix</keyword>
<dbReference type="Gene3D" id="6.10.340.10">
    <property type="match status" value="1"/>
</dbReference>
<dbReference type="CDD" id="cd06225">
    <property type="entry name" value="HAMP"/>
    <property type="match status" value="1"/>
</dbReference>
<dbReference type="GO" id="GO:0007165">
    <property type="term" value="P:signal transduction"/>
    <property type="evidence" value="ECO:0007669"/>
    <property type="project" value="UniProtKB-KW"/>
</dbReference>
<feature type="domain" description="HAMP" evidence="7">
    <location>
        <begin position="379"/>
        <end position="432"/>
    </location>
</feature>
<keyword evidence="5" id="KW-0472">Membrane</keyword>
<name>A0A379HJQ4_9HYPH</name>
<dbReference type="GO" id="GO:0016020">
    <property type="term" value="C:membrane"/>
    <property type="evidence" value="ECO:0007669"/>
    <property type="project" value="InterPro"/>
</dbReference>
<accession>A0A379HJQ4</accession>
<dbReference type="SUPFAM" id="SSF58104">
    <property type="entry name" value="Methyl-accepting chemotaxis protein (MCP) signaling domain"/>
    <property type="match status" value="1"/>
</dbReference>
<evidence type="ECO:0000256" key="1">
    <source>
        <dbReference type="ARBA" id="ARBA00023224"/>
    </source>
</evidence>
<dbReference type="Pfam" id="PF22673">
    <property type="entry name" value="MCP-like_PDC_1"/>
    <property type="match status" value="1"/>
</dbReference>
<dbReference type="SMART" id="SM00304">
    <property type="entry name" value="HAMP"/>
    <property type="match status" value="1"/>
</dbReference>
<dbReference type="GO" id="GO:0006935">
    <property type="term" value="P:chemotaxis"/>
    <property type="evidence" value="ECO:0007669"/>
    <property type="project" value="InterPro"/>
</dbReference>
<keyword evidence="5" id="KW-0812">Transmembrane</keyword>
<evidence type="ECO:0000259" key="6">
    <source>
        <dbReference type="PROSITE" id="PS50111"/>
    </source>
</evidence>
<sequence>MKIHSLKTRIVVLSTACLLAATGVLVGANLYSSKMSNAEVATRIDSLLNESARQGLLQLAGSKAEVIRSEVTSAFMAARGMAKSIEVIAATGPDSTAPEKRRAQLNGILLSVLKDNELFNGTYSAIEPNALDGADAQYAGNAAVGSDKTGRALPYWTRDAAGKIDVQPLVEYDSADKHANGLVKGGWYLGPQRTGQESVLAPLPYIVQGKSVFLATMSVPITVGGKFIGVAGADFDLAFVQKLAETVNQATYDGKGSVTIVTEAGLIVASSERPDAIGASVSTLGPVWTENLKEMTSGKAMVGYDAGTDQMKVYAPIALGRTGSNWAIVLSLPQAVVMAEAAALSQSMAARIASDTWTGILVGLAVAFTGIAAMWLVARSISNPIQKLTGALQSMARGTVLAEIEGATRRDEIGDIARAVDEIREQAAIAADQKMREEEAERETRQAARRQMMQRLARDFEEKMGGLVKQVGTAAGELASSASGMADQAKQSAQQADSAMAATNSSNESVQVVAAAAEELFTSIREIGSLIQRSGDVVSEADRHAGSTHGIVTSLSETAGRIGSIIDIIRDIANQTNLLALNATIEAARAGEAGKGFAVVASEVKALANQTSQATDEIGGQIEAMRLATGNAVEAISSIRQVVGDIRQAVTSVAGAVEEQSAATSEISRSAQSTAQGTMSAGESVGSVQVSIARTDEAAHRVLKLTHQLNGNTEDLRNGVASFLAELDAA</sequence>